<keyword evidence="1" id="KW-0285">Flavoprotein</keyword>
<dbReference type="InterPro" id="IPR005107">
    <property type="entry name" value="CO_DH_flav_C"/>
</dbReference>
<feature type="domain" description="FAD-binding PCMH-type" evidence="4">
    <location>
        <begin position="1"/>
        <end position="171"/>
    </location>
</feature>
<evidence type="ECO:0000259" key="4">
    <source>
        <dbReference type="PROSITE" id="PS51387"/>
    </source>
</evidence>
<dbReference type="InterPro" id="IPR036318">
    <property type="entry name" value="FAD-bd_PCMH-like_sf"/>
</dbReference>
<evidence type="ECO:0000256" key="3">
    <source>
        <dbReference type="ARBA" id="ARBA00023002"/>
    </source>
</evidence>
<evidence type="ECO:0000256" key="1">
    <source>
        <dbReference type="ARBA" id="ARBA00022630"/>
    </source>
</evidence>
<dbReference type="InterPro" id="IPR002346">
    <property type="entry name" value="Mopterin_DH_FAD-bd"/>
</dbReference>
<dbReference type="PANTHER" id="PTHR42659:SF2">
    <property type="entry name" value="XANTHINE DEHYDROGENASE SUBUNIT C-RELATED"/>
    <property type="match status" value="1"/>
</dbReference>
<accession>A0A1X7NLG5</accession>
<dbReference type="Proteomes" id="UP000193083">
    <property type="component" value="Unassembled WGS sequence"/>
</dbReference>
<dbReference type="SUPFAM" id="SSF56176">
    <property type="entry name" value="FAD-binding/transporter-associated domain-like"/>
    <property type="match status" value="1"/>
</dbReference>
<keyword evidence="6" id="KW-1185">Reference proteome</keyword>
<sequence>MTQQLYARPDTIEEAVSLLSHGTWRLLAGGTDFYPAQGSRPIRDDILDLNGIAALRGFERTDAGIRIGARTTWSDIVRADLPPAFDGLKLAAREVGSVQIQNTGTVAGNLCNASPAADGVPALLTLDASVELCSAGGTRVLPLPDFILGNRRTALQPGELVTAVLVPASADEGRSTFLKLGARRYLVISIAMVAARIAIEGGRVAHAAVAVGACSEVARRLTTLEADLVGQAADASLARVVQDRHVAGLTPIGDVRADASYRKEAAREIVARALARLAGDAEDIAA</sequence>
<dbReference type="AlphaFoldDB" id="A0A1X7NLG5"/>
<evidence type="ECO:0000256" key="2">
    <source>
        <dbReference type="ARBA" id="ARBA00022827"/>
    </source>
</evidence>
<dbReference type="GO" id="GO:0016491">
    <property type="term" value="F:oxidoreductase activity"/>
    <property type="evidence" value="ECO:0007669"/>
    <property type="project" value="UniProtKB-KW"/>
</dbReference>
<dbReference type="Gene3D" id="3.30.43.10">
    <property type="entry name" value="Uridine Diphospho-n-acetylenolpyruvylglucosamine Reductase, domain 2"/>
    <property type="match status" value="1"/>
</dbReference>
<dbReference type="Pfam" id="PF00941">
    <property type="entry name" value="FAD_binding_5"/>
    <property type="match status" value="1"/>
</dbReference>
<dbReference type="SUPFAM" id="SSF55447">
    <property type="entry name" value="CO dehydrogenase flavoprotein C-terminal domain-like"/>
    <property type="match status" value="1"/>
</dbReference>
<dbReference type="InterPro" id="IPR016169">
    <property type="entry name" value="FAD-bd_PCMH_sub2"/>
</dbReference>
<dbReference type="GO" id="GO:0071949">
    <property type="term" value="F:FAD binding"/>
    <property type="evidence" value="ECO:0007669"/>
    <property type="project" value="InterPro"/>
</dbReference>
<dbReference type="InterPro" id="IPR051312">
    <property type="entry name" value="Diverse_Substr_Oxidored"/>
</dbReference>
<name>A0A1X7NLG5_9HYPH</name>
<dbReference type="EMBL" id="FXBL01000004">
    <property type="protein sequence ID" value="SMH37866.1"/>
    <property type="molecule type" value="Genomic_DNA"/>
</dbReference>
<evidence type="ECO:0000313" key="5">
    <source>
        <dbReference type="EMBL" id="SMH37866.1"/>
    </source>
</evidence>
<dbReference type="SMART" id="SM01092">
    <property type="entry name" value="CO_deh_flav_C"/>
    <property type="match status" value="1"/>
</dbReference>
<evidence type="ECO:0000313" key="6">
    <source>
        <dbReference type="Proteomes" id="UP000193083"/>
    </source>
</evidence>
<dbReference type="InterPro" id="IPR016166">
    <property type="entry name" value="FAD-bd_PCMH"/>
</dbReference>
<dbReference type="PROSITE" id="PS51387">
    <property type="entry name" value="FAD_PCMH"/>
    <property type="match status" value="1"/>
</dbReference>
<keyword evidence="3" id="KW-0560">Oxidoreductase</keyword>
<dbReference type="OrthoDB" id="9814706at2"/>
<keyword evidence="2" id="KW-0274">FAD</keyword>
<dbReference type="InterPro" id="IPR016167">
    <property type="entry name" value="FAD-bd_PCMH_sub1"/>
</dbReference>
<dbReference type="RefSeq" id="WP_085464007.1">
    <property type="nucleotide sequence ID" value="NZ_FXBL01000004.1"/>
</dbReference>
<proteinExistence type="predicted"/>
<reference evidence="5 6" key="1">
    <citation type="submission" date="2017-04" db="EMBL/GenBank/DDBJ databases">
        <authorList>
            <person name="Afonso C.L."/>
            <person name="Miller P.J."/>
            <person name="Scott M.A."/>
            <person name="Spackman E."/>
            <person name="Goraichik I."/>
            <person name="Dimitrov K.M."/>
            <person name="Suarez D.L."/>
            <person name="Swayne D.E."/>
        </authorList>
    </citation>
    <scope>NUCLEOTIDE SEQUENCE [LARGE SCALE GENOMIC DNA]</scope>
    <source>
        <strain evidence="5 6">B5P</strain>
    </source>
</reference>
<gene>
    <name evidence="5" type="ORF">SAMN02982922_1976</name>
</gene>
<dbReference type="InterPro" id="IPR036683">
    <property type="entry name" value="CO_DH_flav_C_dom_sf"/>
</dbReference>
<dbReference type="Gene3D" id="3.30.465.10">
    <property type="match status" value="1"/>
</dbReference>
<organism evidence="5 6">
    <name type="scientific">Mesorhizobium australicum</name>
    <dbReference type="NCBI Taxonomy" id="536018"/>
    <lineage>
        <taxon>Bacteria</taxon>
        <taxon>Pseudomonadati</taxon>
        <taxon>Pseudomonadota</taxon>
        <taxon>Alphaproteobacteria</taxon>
        <taxon>Hyphomicrobiales</taxon>
        <taxon>Phyllobacteriaceae</taxon>
        <taxon>Mesorhizobium</taxon>
    </lineage>
</organism>
<dbReference type="Gene3D" id="3.30.390.50">
    <property type="entry name" value="CO dehydrogenase flavoprotein, C-terminal domain"/>
    <property type="match status" value="1"/>
</dbReference>
<dbReference type="PANTHER" id="PTHR42659">
    <property type="entry name" value="XANTHINE DEHYDROGENASE SUBUNIT C-RELATED"/>
    <property type="match status" value="1"/>
</dbReference>
<dbReference type="Pfam" id="PF03450">
    <property type="entry name" value="CO_deh_flav_C"/>
    <property type="match status" value="1"/>
</dbReference>
<protein>
    <submittedName>
        <fullName evidence="5">CO or xanthine dehydrogenase, FAD-binding subunit</fullName>
    </submittedName>
</protein>